<dbReference type="RefSeq" id="WP_188960603.1">
    <property type="nucleotide sequence ID" value="NZ_BMOE01000001.1"/>
</dbReference>
<dbReference type="InterPro" id="IPR022496">
    <property type="entry name" value="T6A_TsaB"/>
</dbReference>
<evidence type="ECO:0000259" key="1">
    <source>
        <dbReference type="Pfam" id="PF00814"/>
    </source>
</evidence>
<dbReference type="Proteomes" id="UP000635726">
    <property type="component" value="Unassembled WGS sequence"/>
</dbReference>
<dbReference type="Gene3D" id="3.30.420.40">
    <property type="match status" value="2"/>
</dbReference>
<dbReference type="InterPro" id="IPR000905">
    <property type="entry name" value="Gcp-like_dom"/>
</dbReference>
<evidence type="ECO:0000313" key="2">
    <source>
        <dbReference type="EMBL" id="GGJ63996.1"/>
    </source>
</evidence>
<dbReference type="NCBIfam" id="TIGR03725">
    <property type="entry name" value="T6A_YeaZ"/>
    <property type="match status" value="1"/>
</dbReference>
<comment type="caution">
    <text evidence="2">The sequence shown here is derived from an EMBL/GenBank/DDBJ whole genome shotgun (WGS) entry which is preliminary data.</text>
</comment>
<evidence type="ECO:0000313" key="3">
    <source>
        <dbReference type="Proteomes" id="UP000635726"/>
    </source>
</evidence>
<dbReference type="Pfam" id="PF00814">
    <property type="entry name" value="TsaD"/>
    <property type="match status" value="1"/>
</dbReference>
<dbReference type="AlphaFoldDB" id="A0A917P6J8"/>
<dbReference type="EMBL" id="BMOE01000001">
    <property type="protein sequence ID" value="GGJ63996.1"/>
    <property type="molecule type" value="Genomic_DNA"/>
</dbReference>
<dbReference type="InterPro" id="IPR043129">
    <property type="entry name" value="ATPase_NBD"/>
</dbReference>
<dbReference type="SUPFAM" id="SSF53067">
    <property type="entry name" value="Actin-like ATPase domain"/>
    <property type="match status" value="1"/>
</dbReference>
<gene>
    <name evidence="2" type="ORF">GCM10008939_04790</name>
</gene>
<protein>
    <submittedName>
        <fullName evidence="2">tRNA (Adenosine(37)-N6)-threonylcarbamoyltransferase complex dimerization subunit type 1 TsaB</fullName>
    </submittedName>
</protein>
<accession>A0A917P6J8</accession>
<organism evidence="2 3">
    <name type="scientific">Deinococcus aquiradiocola</name>
    <dbReference type="NCBI Taxonomy" id="393059"/>
    <lineage>
        <taxon>Bacteria</taxon>
        <taxon>Thermotogati</taxon>
        <taxon>Deinococcota</taxon>
        <taxon>Deinococci</taxon>
        <taxon>Deinococcales</taxon>
        <taxon>Deinococcaceae</taxon>
        <taxon>Deinococcus</taxon>
    </lineage>
</organism>
<reference evidence="2" key="2">
    <citation type="submission" date="2020-09" db="EMBL/GenBank/DDBJ databases">
        <authorList>
            <person name="Sun Q."/>
            <person name="Ohkuma M."/>
        </authorList>
    </citation>
    <scope>NUCLEOTIDE SEQUENCE</scope>
    <source>
        <strain evidence="2">JCM 14371</strain>
    </source>
</reference>
<name>A0A917P6J8_9DEIO</name>
<dbReference type="PANTHER" id="PTHR11735:SF11">
    <property type="entry name" value="TRNA THREONYLCARBAMOYLADENOSINE BIOSYNTHESIS PROTEIN TSAB"/>
    <property type="match status" value="1"/>
</dbReference>
<reference evidence="2" key="1">
    <citation type="journal article" date="2014" name="Int. J. Syst. Evol. Microbiol.">
        <title>Complete genome sequence of Corynebacterium casei LMG S-19264T (=DSM 44701T), isolated from a smear-ripened cheese.</title>
        <authorList>
            <consortium name="US DOE Joint Genome Institute (JGI-PGF)"/>
            <person name="Walter F."/>
            <person name="Albersmeier A."/>
            <person name="Kalinowski J."/>
            <person name="Ruckert C."/>
        </authorList>
    </citation>
    <scope>NUCLEOTIDE SEQUENCE</scope>
    <source>
        <strain evidence="2">JCM 14371</strain>
    </source>
</reference>
<dbReference type="GO" id="GO:0005829">
    <property type="term" value="C:cytosol"/>
    <property type="evidence" value="ECO:0007669"/>
    <property type="project" value="TreeGrafter"/>
</dbReference>
<sequence length="189" mass="19876">MNEPLTRPASIVLSIDTGTPHLALGLTHPGGRTDRVTEVGRAHAERLPGELEALFLEAGLPKRADLIVVGTGPGSYTGLRVGASYALGLGRAWGAPVVGVSTLEALTGRVDGTLAVSMDARKEQVYGAVFRVSGGVVVEELHAGAKYPLTEFERLAAGLPWHRDVQPDPQALARNGVAHGRGAWELSYL</sequence>
<dbReference type="PANTHER" id="PTHR11735">
    <property type="entry name" value="TRNA N6-ADENOSINE THREONYLCARBAMOYLTRANSFERASE"/>
    <property type="match status" value="1"/>
</dbReference>
<keyword evidence="3" id="KW-1185">Reference proteome</keyword>
<dbReference type="GO" id="GO:0002949">
    <property type="term" value="P:tRNA threonylcarbamoyladenosine modification"/>
    <property type="evidence" value="ECO:0007669"/>
    <property type="project" value="InterPro"/>
</dbReference>
<proteinExistence type="predicted"/>
<feature type="domain" description="Gcp-like" evidence="1">
    <location>
        <begin position="39"/>
        <end position="137"/>
    </location>
</feature>